<dbReference type="InterPro" id="IPR001795">
    <property type="entry name" value="RNA-dir_pol_luteovirus"/>
</dbReference>
<name>A0A8K1U2M2_9VIRU</name>
<accession>A0A8K1U2M2</accession>
<evidence type="ECO:0000256" key="3">
    <source>
        <dbReference type="ARBA" id="ARBA00022741"/>
    </source>
</evidence>
<protein>
    <recommendedName>
        <fullName evidence="6">RNA-directed RNA polymerase C-terminal domain-containing protein</fullName>
    </recommendedName>
</protein>
<dbReference type="PRINTS" id="PR00914">
    <property type="entry name" value="LVIRUSRNAPOL"/>
</dbReference>
<dbReference type="GO" id="GO:0006351">
    <property type="term" value="P:DNA-templated transcription"/>
    <property type="evidence" value="ECO:0007669"/>
    <property type="project" value="InterPro"/>
</dbReference>
<dbReference type="GO" id="GO:0003723">
    <property type="term" value="F:RNA binding"/>
    <property type="evidence" value="ECO:0007669"/>
    <property type="project" value="InterPro"/>
</dbReference>
<dbReference type="InterPro" id="IPR043502">
    <property type="entry name" value="DNA/RNA_pol_sf"/>
</dbReference>
<keyword evidence="4" id="KW-0693">Viral RNA replication</keyword>
<feature type="domain" description="RNA-directed RNA polymerase C-terminal" evidence="6">
    <location>
        <begin position="29"/>
        <end position="246"/>
    </location>
</feature>
<organism evidence="7">
    <name type="scientific">Riboviria sp</name>
    <dbReference type="NCBI Taxonomy" id="2585031"/>
    <lineage>
        <taxon>Viruses</taxon>
        <taxon>Riboviria</taxon>
    </lineage>
</organism>
<dbReference type="GO" id="GO:0003968">
    <property type="term" value="F:RNA-directed RNA polymerase activity"/>
    <property type="evidence" value="ECO:0007669"/>
    <property type="project" value="UniProtKB-EC"/>
</dbReference>
<evidence type="ECO:0000256" key="4">
    <source>
        <dbReference type="ARBA" id="ARBA00022953"/>
    </source>
</evidence>
<comment type="catalytic activity">
    <reaction evidence="5">
        <text>RNA(n) + a ribonucleoside 5'-triphosphate = RNA(n+1) + diphosphate</text>
        <dbReference type="Rhea" id="RHEA:21248"/>
        <dbReference type="Rhea" id="RHEA-COMP:14527"/>
        <dbReference type="Rhea" id="RHEA-COMP:17342"/>
        <dbReference type="ChEBI" id="CHEBI:33019"/>
        <dbReference type="ChEBI" id="CHEBI:61557"/>
        <dbReference type="ChEBI" id="CHEBI:140395"/>
        <dbReference type="EC" id="2.7.7.48"/>
    </reaction>
</comment>
<evidence type="ECO:0000313" key="7">
    <source>
        <dbReference type="EMBL" id="UGO57493.1"/>
    </source>
</evidence>
<dbReference type="GO" id="GO:0000166">
    <property type="term" value="F:nucleotide binding"/>
    <property type="evidence" value="ECO:0007669"/>
    <property type="project" value="UniProtKB-KW"/>
</dbReference>
<evidence type="ECO:0000256" key="2">
    <source>
        <dbReference type="ARBA" id="ARBA00022695"/>
    </source>
</evidence>
<dbReference type="Pfam" id="PF00680">
    <property type="entry name" value="RdRP_1"/>
    <property type="match status" value="1"/>
</dbReference>
<dbReference type="InterPro" id="IPR001205">
    <property type="entry name" value="RNA-dir_pol_C"/>
</dbReference>
<evidence type="ECO:0000256" key="1">
    <source>
        <dbReference type="ARBA" id="ARBA00022679"/>
    </source>
</evidence>
<keyword evidence="3" id="KW-0547">Nucleotide-binding</keyword>
<reference evidence="7" key="1">
    <citation type="submission" date="2020-11" db="EMBL/GenBank/DDBJ databases">
        <title>RNA virus dark matter in the feces of wild birds.</title>
        <authorList>
            <person name="Lu X."/>
            <person name="Yang X.S."/>
            <person name="Zhang W."/>
        </authorList>
    </citation>
    <scope>NUCLEOTIDE SEQUENCE</scope>
    <source>
        <strain evidence="7">Red-flankedBluetail198con149</strain>
    </source>
</reference>
<evidence type="ECO:0000256" key="5">
    <source>
        <dbReference type="ARBA" id="ARBA00048744"/>
    </source>
</evidence>
<sequence>MENTANLYKEANWTIPEDFMSKGHFERVVYDLDWTSSPGYPYCLTHPTNAAFFQVKNGIPNPSAVDYLWGLVQLRLEQRDADPIRLFIKPEPHKVKKLEEQRFRLISSISIVDQVIDQMIFGACNDAYLDNYPNIPSKAGWTQLKGGWKWVPNTGMACADKSSWDWTVPMWLLEMELNLRERLCLTKGNLLLQYRELAEWRYSKLFVEPMFVTSGGLFLNQKFPGVLKSGCINTIHANSVMQVMLHLLVCVRLGLPFSWLWAMGDDTMQEKPEKSEQYFKELEKYCILKQVEYKSEFAGHEFKDGRVEPSYFGKHCFSLLHADERYSNEMADSYSLLYHRSQKRDIIRTIVAQLADEKIPSLDVLDLIWDGDD</sequence>
<evidence type="ECO:0000259" key="6">
    <source>
        <dbReference type="Pfam" id="PF00680"/>
    </source>
</evidence>
<dbReference type="EMBL" id="MW239457">
    <property type="protein sequence ID" value="UGO57493.1"/>
    <property type="molecule type" value="Genomic_RNA"/>
</dbReference>
<keyword evidence="2" id="KW-0548">Nucleotidyltransferase</keyword>
<dbReference type="SUPFAM" id="SSF56672">
    <property type="entry name" value="DNA/RNA polymerases"/>
    <property type="match status" value="1"/>
</dbReference>
<proteinExistence type="predicted"/>
<keyword evidence="1" id="KW-0808">Transferase</keyword>